<dbReference type="AlphaFoldDB" id="A0A914CZC4"/>
<evidence type="ECO:0000256" key="2">
    <source>
        <dbReference type="SAM" id="Phobius"/>
    </source>
</evidence>
<keyword evidence="2" id="KW-0812">Transmembrane</keyword>
<accession>A0A914CZC4</accession>
<proteinExistence type="predicted"/>
<evidence type="ECO:0000313" key="4">
    <source>
        <dbReference type="WBParaSite" id="ACRNAN_scaffold16703.g27858.t1"/>
    </source>
</evidence>
<evidence type="ECO:0000256" key="1">
    <source>
        <dbReference type="SAM" id="MobiDB-lite"/>
    </source>
</evidence>
<feature type="transmembrane region" description="Helical" evidence="2">
    <location>
        <begin position="103"/>
        <end position="130"/>
    </location>
</feature>
<dbReference type="Proteomes" id="UP000887540">
    <property type="component" value="Unplaced"/>
</dbReference>
<protein>
    <submittedName>
        <fullName evidence="4">Uncharacterized protein</fullName>
    </submittedName>
</protein>
<keyword evidence="2" id="KW-0472">Membrane</keyword>
<dbReference type="WBParaSite" id="ACRNAN_scaffold16703.g27858.t1">
    <property type="protein sequence ID" value="ACRNAN_scaffold16703.g27858.t1"/>
    <property type="gene ID" value="ACRNAN_scaffold16703.g27858"/>
</dbReference>
<feature type="region of interest" description="Disordered" evidence="1">
    <location>
        <begin position="1"/>
        <end position="22"/>
    </location>
</feature>
<keyword evidence="2" id="KW-1133">Transmembrane helix</keyword>
<name>A0A914CZC4_9BILA</name>
<keyword evidence="3" id="KW-1185">Reference proteome</keyword>
<reference evidence="4" key="1">
    <citation type="submission" date="2022-11" db="UniProtKB">
        <authorList>
            <consortium name="WormBaseParasite"/>
        </authorList>
    </citation>
    <scope>IDENTIFICATION</scope>
</reference>
<organism evidence="3 4">
    <name type="scientific">Acrobeloides nanus</name>
    <dbReference type="NCBI Taxonomy" id="290746"/>
    <lineage>
        <taxon>Eukaryota</taxon>
        <taxon>Metazoa</taxon>
        <taxon>Ecdysozoa</taxon>
        <taxon>Nematoda</taxon>
        <taxon>Chromadorea</taxon>
        <taxon>Rhabditida</taxon>
        <taxon>Tylenchina</taxon>
        <taxon>Cephalobomorpha</taxon>
        <taxon>Cephaloboidea</taxon>
        <taxon>Cephalobidae</taxon>
        <taxon>Acrobeloides</taxon>
    </lineage>
</organism>
<evidence type="ECO:0000313" key="3">
    <source>
        <dbReference type="Proteomes" id="UP000887540"/>
    </source>
</evidence>
<sequence>MSRWDTGTVGTPPPSLNNPNPSFQGALLPSSDSSMSNLVALDAADAYQRGSIGDFVGSSLEGAQSGFVRCIYQAKYVRNHTVTLLCEKNAGCCQDGCCPKDQFWMAGVFVLLAFVLLVFIVGACLMIICYQRSKIKQRREEKEAYEYGVGSQVNGYPPMGYPPYSTVEGPRY</sequence>